<evidence type="ECO:0000313" key="2">
    <source>
        <dbReference type="Proteomes" id="UP001056201"/>
    </source>
</evidence>
<sequence>MSLDFSSIHNHHESSVFEAVQEMAPRFPDVAARNELLIDVACIALNRVQPRYIRHRVDYLFYLTEAERAANGQMIASAVQQAFEFVSARERARPVVRAAA</sequence>
<dbReference type="Pfam" id="PF10719">
    <property type="entry name" value="ComFB"/>
    <property type="match status" value="1"/>
</dbReference>
<name>A0ABY4S5W7_AQUTE</name>
<dbReference type="EMBL" id="CP097636">
    <property type="protein sequence ID" value="URI08813.1"/>
    <property type="molecule type" value="Genomic_DNA"/>
</dbReference>
<reference evidence="1" key="1">
    <citation type="submission" date="2022-05" db="EMBL/GenBank/DDBJ databases">
        <title>An RpoN-dependent PEP-CTERM gene is involved in floc formation of an Aquincola tertiaricarbonis strain.</title>
        <authorList>
            <person name="Qiu D."/>
            <person name="Xia M."/>
        </authorList>
    </citation>
    <scope>NUCLEOTIDE SEQUENCE</scope>
    <source>
        <strain evidence="1">RN12</strain>
    </source>
</reference>
<gene>
    <name evidence="1" type="ORF">MW290_24870</name>
</gene>
<dbReference type="InterPro" id="IPR019657">
    <property type="entry name" value="ComFB"/>
</dbReference>
<proteinExistence type="predicted"/>
<evidence type="ECO:0000313" key="1">
    <source>
        <dbReference type="EMBL" id="URI08813.1"/>
    </source>
</evidence>
<organism evidence="1 2">
    <name type="scientific">Aquincola tertiaricarbonis</name>
    <dbReference type="NCBI Taxonomy" id="391953"/>
    <lineage>
        <taxon>Bacteria</taxon>
        <taxon>Pseudomonadati</taxon>
        <taxon>Pseudomonadota</taxon>
        <taxon>Betaproteobacteria</taxon>
        <taxon>Burkholderiales</taxon>
        <taxon>Sphaerotilaceae</taxon>
        <taxon>Aquincola</taxon>
    </lineage>
</organism>
<accession>A0ABY4S5W7</accession>
<dbReference type="Proteomes" id="UP001056201">
    <property type="component" value="Chromosome 2"/>
</dbReference>
<dbReference type="RefSeq" id="WP_250197033.1">
    <property type="nucleotide sequence ID" value="NZ_CP097636.1"/>
</dbReference>
<protein>
    <submittedName>
        <fullName evidence="1">Late competence development ComFB family protein</fullName>
    </submittedName>
</protein>
<keyword evidence="2" id="KW-1185">Reference proteome</keyword>